<evidence type="ECO:0000313" key="2">
    <source>
        <dbReference type="Proteomes" id="UP000799444"/>
    </source>
</evidence>
<name>A0A9P4QWQ3_9PLEO</name>
<accession>A0A9P4QWQ3</accession>
<dbReference type="AlphaFoldDB" id="A0A9P4QWQ3"/>
<reference evidence="1" key="1">
    <citation type="journal article" date="2020" name="Stud. Mycol.">
        <title>101 Dothideomycetes genomes: a test case for predicting lifestyles and emergence of pathogens.</title>
        <authorList>
            <person name="Haridas S."/>
            <person name="Albert R."/>
            <person name="Binder M."/>
            <person name="Bloem J."/>
            <person name="Labutti K."/>
            <person name="Salamov A."/>
            <person name="Andreopoulos B."/>
            <person name="Baker S."/>
            <person name="Barry K."/>
            <person name="Bills G."/>
            <person name="Bluhm B."/>
            <person name="Cannon C."/>
            <person name="Castanera R."/>
            <person name="Culley D."/>
            <person name="Daum C."/>
            <person name="Ezra D."/>
            <person name="Gonzalez J."/>
            <person name="Henrissat B."/>
            <person name="Kuo A."/>
            <person name="Liang C."/>
            <person name="Lipzen A."/>
            <person name="Lutzoni F."/>
            <person name="Magnuson J."/>
            <person name="Mondo S."/>
            <person name="Nolan M."/>
            <person name="Ohm R."/>
            <person name="Pangilinan J."/>
            <person name="Park H.-J."/>
            <person name="Ramirez L."/>
            <person name="Alfaro M."/>
            <person name="Sun H."/>
            <person name="Tritt A."/>
            <person name="Yoshinaga Y."/>
            <person name="Zwiers L.-H."/>
            <person name="Turgeon B."/>
            <person name="Goodwin S."/>
            <person name="Spatafora J."/>
            <person name="Crous P."/>
            <person name="Grigoriev I."/>
        </authorList>
    </citation>
    <scope>NUCLEOTIDE SEQUENCE</scope>
    <source>
        <strain evidence="1">CBS 125425</strain>
    </source>
</reference>
<proteinExistence type="predicted"/>
<dbReference type="Proteomes" id="UP000799444">
    <property type="component" value="Unassembled WGS sequence"/>
</dbReference>
<comment type="caution">
    <text evidence="1">The sequence shown here is derived from an EMBL/GenBank/DDBJ whole genome shotgun (WGS) entry which is preliminary data.</text>
</comment>
<keyword evidence="2" id="KW-1185">Reference proteome</keyword>
<organism evidence="1 2">
    <name type="scientific">Polyplosphaeria fusca</name>
    <dbReference type="NCBI Taxonomy" id="682080"/>
    <lineage>
        <taxon>Eukaryota</taxon>
        <taxon>Fungi</taxon>
        <taxon>Dikarya</taxon>
        <taxon>Ascomycota</taxon>
        <taxon>Pezizomycotina</taxon>
        <taxon>Dothideomycetes</taxon>
        <taxon>Pleosporomycetidae</taxon>
        <taxon>Pleosporales</taxon>
        <taxon>Tetraplosphaeriaceae</taxon>
        <taxon>Polyplosphaeria</taxon>
    </lineage>
</organism>
<protein>
    <submittedName>
        <fullName evidence="1">Uncharacterized protein</fullName>
    </submittedName>
</protein>
<dbReference type="EMBL" id="ML996178">
    <property type="protein sequence ID" value="KAF2732341.1"/>
    <property type="molecule type" value="Genomic_DNA"/>
</dbReference>
<sequence length="248" mass="28912">MNPSAHPFVSGADIYSLPEAPTITVVTIERERSFPNSTPSTPLFLQTWIPSVQDVTRQILINEILPLFESLLFLINSHADLMFMKDMFFKYSAMSPALTGILRLSYERFYWFSGINPTRPTNPYLAFAYHCPNLIEITLRFHTAGTTRSRWNERERIRLELAGEFDTSKKLVLVSDDEFRNFYGLHQIFEFKSIKVVNLQCQLSREVKYNMVEGHDPVIPFYSLRNWIQHEFATKHSKDVIVNTRLLP</sequence>
<gene>
    <name evidence="1" type="ORF">EJ04DRAFT_566029</name>
</gene>
<evidence type="ECO:0000313" key="1">
    <source>
        <dbReference type="EMBL" id="KAF2732341.1"/>
    </source>
</evidence>
<dbReference type="OrthoDB" id="3794650at2759"/>